<reference evidence="18" key="2">
    <citation type="submission" date="2020-09" db="EMBL/GenBank/DDBJ databases">
        <authorList>
            <person name="Sun Q."/>
            <person name="Zhou Y."/>
        </authorList>
    </citation>
    <scope>NUCLEOTIDE SEQUENCE</scope>
    <source>
        <strain evidence="18">CGMCC 1.15254</strain>
    </source>
</reference>
<evidence type="ECO:0000256" key="9">
    <source>
        <dbReference type="ARBA" id="ARBA00022722"/>
    </source>
</evidence>
<dbReference type="EC" id="3.1.26.4" evidence="6 14"/>
<dbReference type="CDD" id="cd07182">
    <property type="entry name" value="RNase_HII_bacteria_HII_like"/>
    <property type="match status" value="1"/>
</dbReference>
<keyword evidence="9 14" id="KW-0540">Nuclease</keyword>
<dbReference type="PROSITE" id="PS51975">
    <property type="entry name" value="RNASE_H_2"/>
    <property type="match status" value="1"/>
</dbReference>
<evidence type="ECO:0000256" key="14">
    <source>
        <dbReference type="HAMAP-Rule" id="MF_00052"/>
    </source>
</evidence>
<keyword evidence="19" id="KW-1185">Reference proteome</keyword>
<dbReference type="InterPro" id="IPR036397">
    <property type="entry name" value="RNaseH_sf"/>
</dbReference>
<evidence type="ECO:0000256" key="7">
    <source>
        <dbReference type="ARBA" id="ARBA00019179"/>
    </source>
</evidence>
<evidence type="ECO:0000256" key="4">
    <source>
        <dbReference type="ARBA" id="ARBA00004496"/>
    </source>
</evidence>
<feature type="binding site" evidence="14 15">
    <location>
        <position position="30"/>
    </location>
    <ligand>
        <name>a divalent metal cation</name>
        <dbReference type="ChEBI" id="CHEBI:60240"/>
    </ligand>
</feature>
<dbReference type="Proteomes" id="UP000632498">
    <property type="component" value="Unassembled WGS sequence"/>
</dbReference>
<dbReference type="EMBL" id="BMHV01000023">
    <property type="protein sequence ID" value="GGF71823.1"/>
    <property type="molecule type" value="Genomic_DNA"/>
</dbReference>
<gene>
    <name evidence="14 18" type="primary">rnhB</name>
    <name evidence="18" type="ORF">GCM10011332_27240</name>
</gene>
<dbReference type="GO" id="GO:0032299">
    <property type="term" value="C:ribonuclease H2 complex"/>
    <property type="evidence" value="ECO:0007669"/>
    <property type="project" value="TreeGrafter"/>
</dbReference>
<dbReference type="HAMAP" id="MF_00052_B">
    <property type="entry name" value="RNase_HII_B"/>
    <property type="match status" value="1"/>
</dbReference>
<dbReference type="Pfam" id="PF01351">
    <property type="entry name" value="RNase_HII"/>
    <property type="match status" value="1"/>
</dbReference>
<comment type="cofactor">
    <cofactor evidence="2">
        <name>Mg(2+)</name>
        <dbReference type="ChEBI" id="CHEBI:18420"/>
    </cofactor>
</comment>
<evidence type="ECO:0000256" key="12">
    <source>
        <dbReference type="ARBA" id="ARBA00022801"/>
    </source>
</evidence>
<keyword evidence="11 14" id="KW-0255">Endonuclease</keyword>
<evidence type="ECO:0000256" key="8">
    <source>
        <dbReference type="ARBA" id="ARBA00022490"/>
    </source>
</evidence>
<dbReference type="NCBIfam" id="NF000595">
    <property type="entry name" value="PRK00015.1-3"/>
    <property type="match status" value="1"/>
</dbReference>
<evidence type="ECO:0000256" key="5">
    <source>
        <dbReference type="ARBA" id="ARBA00007383"/>
    </source>
</evidence>
<dbReference type="GO" id="GO:0030145">
    <property type="term" value="F:manganese ion binding"/>
    <property type="evidence" value="ECO:0007669"/>
    <property type="project" value="UniProtKB-UniRule"/>
</dbReference>
<dbReference type="PANTHER" id="PTHR10954:SF18">
    <property type="entry name" value="RIBONUCLEASE HII"/>
    <property type="match status" value="1"/>
</dbReference>
<feature type="binding site" evidence="14 15">
    <location>
        <position position="124"/>
    </location>
    <ligand>
        <name>a divalent metal cation</name>
        <dbReference type="ChEBI" id="CHEBI:60240"/>
    </ligand>
</feature>
<feature type="binding site" evidence="14 15">
    <location>
        <position position="29"/>
    </location>
    <ligand>
        <name>a divalent metal cation</name>
        <dbReference type="ChEBI" id="CHEBI:60240"/>
    </ligand>
</feature>
<dbReference type="GO" id="GO:0005737">
    <property type="term" value="C:cytoplasm"/>
    <property type="evidence" value="ECO:0007669"/>
    <property type="project" value="UniProtKB-SubCell"/>
</dbReference>
<dbReference type="SUPFAM" id="SSF53098">
    <property type="entry name" value="Ribonuclease H-like"/>
    <property type="match status" value="1"/>
</dbReference>
<organism evidence="18 19">
    <name type="scientific">Terasakiella brassicae</name>
    <dbReference type="NCBI Taxonomy" id="1634917"/>
    <lineage>
        <taxon>Bacteria</taxon>
        <taxon>Pseudomonadati</taxon>
        <taxon>Pseudomonadota</taxon>
        <taxon>Alphaproteobacteria</taxon>
        <taxon>Rhodospirillales</taxon>
        <taxon>Terasakiellaceae</taxon>
        <taxon>Terasakiella</taxon>
    </lineage>
</organism>
<dbReference type="InterPro" id="IPR024567">
    <property type="entry name" value="RNase_HII/HIII_dom"/>
</dbReference>
<comment type="subcellular location">
    <subcellularLocation>
        <location evidence="4 14">Cytoplasm</location>
    </subcellularLocation>
</comment>
<reference evidence="18" key="1">
    <citation type="journal article" date="2014" name="Int. J. Syst. Evol. Microbiol.">
        <title>Complete genome sequence of Corynebacterium casei LMG S-19264T (=DSM 44701T), isolated from a smear-ripened cheese.</title>
        <authorList>
            <consortium name="US DOE Joint Genome Institute (JGI-PGF)"/>
            <person name="Walter F."/>
            <person name="Albersmeier A."/>
            <person name="Kalinowski J."/>
            <person name="Ruckert C."/>
        </authorList>
    </citation>
    <scope>NUCLEOTIDE SEQUENCE</scope>
    <source>
        <strain evidence="18">CGMCC 1.15254</strain>
    </source>
</reference>
<dbReference type="GO" id="GO:0006298">
    <property type="term" value="P:mismatch repair"/>
    <property type="evidence" value="ECO:0007669"/>
    <property type="project" value="TreeGrafter"/>
</dbReference>
<protein>
    <recommendedName>
        <fullName evidence="7 14">Ribonuclease HII</fullName>
        <shortName evidence="14">RNase HII</shortName>
        <ecNumber evidence="6 14">3.1.26.4</ecNumber>
    </recommendedName>
</protein>
<dbReference type="Gene3D" id="3.30.420.10">
    <property type="entry name" value="Ribonuclease H-like superfamily/Ribonuclease H"/>
    <property type="match status" value="1"/>
</dbReference>
<evidence type="ECO:0000256" key="2">
    <source>
        <dbReference type="ARBA" id="ARBA00001946"/>
    </source>
</evidence>
<evidence type="ECO:0000256" key="1">
    <source>
        <dbReference type="ARBA" id="ARBA00000077"/>
    </source>
</evidence>
<dbReference type="GO" id="GO:0003723">
    <property type="term" value="F:RNA binding"/>
    <property type="evidence" value="ECO:0007669"/>
    <property type="project" value="UniProtKB-UniRule"/>
</dbReference>
<keyword evidence="10 14" id="KW-0479">Metal-binding</keyword>
<dbReference type="InterPro" id="IPR012337">
    <property type="entry name" value="RNaseH-like_sf"/>
</dbReference>
<evidence type="ECO:0000256" key="6">
    <source>
        <dbReference type="ARBA" id="ARBA00012180"/>
    </source>
</evidence>
<evidence type="ECO:0000256" key="13">
    <source>
        <dbReference type="ARBA" id="ARBA00023211"/>
    </source>
</evidence>
<evidence type="ECO:0000256" key="10">
    <source>
        <dbReference type="ARBA" id="ARBA00022723"/>
    </source>
</evidence>
<dbReference type="InterPro" id="IPR001352">
    <property type="entry name" value="RNase_HII/HIII"/>
</dbReference>
<dbReference type="InterPro" id="IPR022898">
    <property type="entry name" value="RNase_HII"/>
</dbReference>
<keyword evidence="8 14" id="KW-0963">Cytoplasm</keyword>
<dbReference type="PANTHER" id="PTHR10954">
    <property type="entry name" value="RIBONUCLEASE H2 SUBUNIT A"/>
    <property type="match status" value="1"/>
</dbReference>
<feature type="domain" description="RNase H type-2" evidence="17">
    <location>
        <begin position="23"/>
        <end position="214"/>
    </location>
</feature>
<comment type="cofactor">
    <cofactor evidence="14 15">
        <name>Mn(2+)</name>
        <dbReference type="ChEBI" id="CHEBI:29035"/>
    </cofactor>
    <cofactor evidence="14 15">
        <name>Mg(2+)</name>
        <dbReference type="ChEBI" id="CHEBI:18420"/>
    </cofactor>
    <text evidence="14 15">Manganese or magnesium. Binds 1 divalent metal ion per monomer in the absence of substrate. May bind a second metal ion after substrate binding.</text>
</comment>
<comment type="catalytic activity">
    <reaction evidence="1 14 15 16">
        <text>Endonucleolytic cleavage to 5'-phosphomonoester.</text>
        <dbReference type="EC" id="3.1.26.4"/>
    </reaction>
</comment>
<evidence type="ECO:0000256" key="11">
    <source>
        <dbReference type="ARBA" id="ARBA00022759"/>
    </source>
</evidence>
<comment type="function">
    <text evidence="3 14 16">Endonuclease that specifically degrades the RNA of RNA-DNA hybrids.</text>
</comment>
<dbReference type="AlphaFoldDB" id="A0A917C4M9"/>
<dbReference type="GO" id="GO:0004523">
    <property type="term" value="F:RNA-DNA hybrid ribonuclease activity"/>
    <property type="evidence" value="ECO:0007669"/>
    <property type="project" value="UniProtKB-UniRule"/>
</dbReference>
<evidence type="ECO:0000313" key="18">
    <source>
        <dbReference type="EMBL" id="GGF71823.1"/>
    </source>
</evidence>
<name>A0A917C4M9_9PROT</name>
<comment type="caution">
    <text evidence="18">The sequence shown here is derived from an EMBL/GenBank/DDBJ whole genome shotgun (WGS) entry which is preliminary data.</text>
</comment>
<evidence type="ECO:0000313" key="19">
    <source>
        <dbReference type="Proteomes" id="UP000632498"/>
    </source>
</evidence>
<sequence length="214" mass="23186">MTVSLNTPEKKMPDFSLENQHPGLVCGVDEAGRGPWAGPVTAACVLFNQETLSPDLAQALNDSKKLSPKKRESLIDRIKAESIWAVGEASVEEIDTINILQATYLAMTRAVENLPQKPDFILIDGNKIPPALDIPAQAIVKGDGLSCSIAAASIIAKVTRDRQMAELAKEHPHYGWGKNAGYGVKLHQAGLARHGVSPHHRKSFKPIKKIMGIE</sequence>
<evidence type="ECO:0000256" key="16">
    <source>
        <dbReference type="RuleBase" id="RU003515"/>
    </source>
</evidence>
<comment type="similarity">
    <text evidence="5 14 16">Belongs to the RNase HII family.</text>
</comment>
<evidence type="ECO:0000256" key="15">
    <source>
        <dbReference type="PROSITE-ProRule" id="PRU01319"/>
    </source>
</evidence>
<keyword evidence="12 14" id="KW-0378">Hydrolase</keyword>
<dbReference type="GO" id="GO:0043137">
    <property type="term" value="P:DNA replication, removal of RNA primer"/>
    <property type="evidence" value="ECO:0007669"/>
    <property type="project" value="TreeGrafter"/>
</dbReference>
<keyword evidence="13 14" id="KW-0464">Manganese</keyword>
<evidence type="ECO:0000259" key="17">
    <source>
        <dbReference type="PROSITE" id="PS51975"/>
    </source>
</evidence>
<proteinExistence type="inferred from homology"/>
<evidence type="ECO:0000256" key="3">
    <source>
        <dbReference type="ARBA" id="ARBA00004065"/>
    </source>
</evidence>
<accession>A0A917C4M9</accession>